<protein>
    <recommendedName>
        <fullName evidence="8">Rhodopsin domain-containing protein</fullName>
    </recommendedName>
</protein>
<dbReference type="GeneID" id="39578836"/>
<feature type="region of interest" description="Disordered" evidence="6">
    <location>
        <begin position="334"/>
        <end position="365"/>
    </location>
</feature>
<feature type="domain" description="Rhodopsin" evidence="8">
    <location>
        <begin position="72"/>
        <end position="316"/>
    </location>
</feature>
<feature type="transmembrane region" description="Helical" evidence="7">
    <location>
        <begin position="218"/>
        <end position="239"/>
    </location>
</feature>
<dbReference type="EMBL" id="ML119051">
    <property type="protein sequence ID" value="ROT43009.1"/>
    <property type="molecule type" value="Genomic_DNA"/>
</dbReference>
<evidence type="ECO:0000256" key="5">
    <source>
        <dbReference type="ARBA" id="ARBA00038359"/>
    </source>
</evidence>
<dbReference type="PANTHER" id="PTHR33048">
    <property type="entry name" value="PTH11-LIKE INTEGRAL MEMBRANE PROTEIN (AFU_ORTHOLOGUE AFUA_5G11245)"/>
    <property type="match status" value="1"/>
</dbReference>
<feature type="transmembrane region" description="Helical" evidence="7">
    <location>
        <begin position="293"/>
        <end position="315"/>
    </location>
</feature>
<evidence type="ECO:0000256" key="3">
    <source>
        <dbReference type="ARBA" id="ARBA00022989"/>
    </source>
</evidence>
<dbReference type="Pfam" id="PF20684">
    <property type="entry name" value="Fung_rhodopsin"/>
    <property type="match status" value="1"/>
</dbReference>
<feature type="compositionally biased region" description="Basic and acidic residues" evidence="6">
    <location>
        <begin position="408"/>
        <end position="430"/>
    </location>
</feature>
<dbReference type="PANTHER" id="PTHR33048:SF47">
    <property type="entry name" value="INTEGRAL MEMBRANE PROTEIN-RELATED"/>
    <property type="match status" value="1"/>
</dbReference>
<feature type="transmembrane region" description="Helical" evidence="7">
    <location>
        <begin position="88"/>
        <end position="108"/>
    </location>
</feature>
<dbReference type="OrthoDB" id="5283415at2759"/>
<feature type="transmembrane region" description="Helical" evidence="7">
    <location>
        <begin position="177"/>
        <end position="198"/>
    </location>
</feature>
<proteinExistence type="inferred from homology"/>
<gene>
    <name evidence="9" type="ORF">SODALDRAFT_327179</name>
</gene>
<dbReference type="GO" id="GO:0016020">
    <property type="term" value="C:membrane"/>
    <property type="evidence" value="ECO:0007669"/>
    <property type="project" value="UniProtKB-SubCell"/>
</dbReference>
<dbReference type="RefSeq" id="XP_028470815.1">
    <property type="nucleotide sequence ID" value="XM_028610358.1"/>
</dbReference>
<keyword evidence="2 7" id="KW-0812">Transmembrane</keyword>
<reference evidence="9 10" key="1">
    <citation type="journal article" date="2018" name="Mol. Ecol.">
        <title>The obligate alkalophilic soda-lake fungus Sodiomyces alkalinus has shifted to a protein diet.</title>
        <authorList>
            <person name="Grum-Grzhimaylo A.A."/>
            <person name="Falkoski D.L."/>
            <person name="van den Heuvel J."/>
            <person name="Valero-Jimenez C.A."/>
            <person name="Min B."/>
            <person name="Choi I.G."/>
            <person name="Lipzen A."/>
            <person name="Daum C.G."/>
            <person name="Aanen D.K."/>
            <person name="Tsang A."/>
            <person name="Henrissat B."/>
            <person name="Bilanenko E.N."/>
            <person name="de Vries R.P."/>
            <person name="van Kan J.A.L."/>
            <person name="Grigoriev I.V."/>
            <person name="Debets A.J.M."/>
        </authorList>
    </citation>
    <scope>NUCLEOTIDE SEQUENCE [LARGE SCALE GENOMIC DNA]</scope>
    <source>
        <strain evidence="9 10">F11</strain>
    </source>
</reference>
<feature type="transmembrane region" description="Helical" evidence="7">
    <location>
        <begin position="251"/>
        <end position="273"/>
    </location>
</feature>
<accession>A0A3N2Q8A9</accession>
<feature type="transmembrane region" description="Helical" evidence="7">
    <location>
        <begin position="54"/>
        <end position="76"/>
    </location>
</feature>
<feature type="transmembrane region" description="Helical" evidence="7">
    <location>
        <begin position="134"/>
        <end position="156"/>
    </location>
</feature>
<evidence type="ECO:0000256" key="1">
    <source>
        <dbReference type="ARBA" id="ARBA00004141"/>
    </source>
</evidence>
<evidence type="ECO:0000313" key="9">
    <source>
        <dbReference type="EMBL" id="ROT43009.1"/>
    </source>
</evidence>
<feature type="region of interest" description="Disordered" evidence="6">
    <location>
        <begin position="408"/>
        <end position="444"/>
    </location>
</feature>
<name>A0A3N2Q8A9_SODAK</name>
<dbReference type="STRING" id="1314773.A0A3N2Q8A9"/>
<dbReference type="AlphaFoldDB" id="A0A3N2Q8A9"/>
<evidence type="ECO:0000256" key="4">
    <source>
        <dbReference type="ARBA" id="ARBA00023136"/>
    </source>
</evidence>
<evidence type="ECO:0000256" key="7">
    <source>
        <dbReference type="SAM" id="Phobius"/>
    </source>
</evidence>
<evidence type="ECO:0000256" key="2">
    <source>
        <dbReference type="ARBA" id="ARBA00022692"/>
    </source>
</evidence>
<feature type="compositionally biased region" description="Polar residues" evidence="6">
    <location>
        <begin position="348"/>
        <end position="365"/>
    </location>
</feature>
<comment type="similarity">
    <text evidence="5">Belongs to the SAT4 family.</text>
</comment>
<comment type="subcellular location">
    <subcellularLocation>
        <location evidence="1">Membrane</location>
        <topology evidence="1">Multi-pass membrane protein</topology>
    </subcellularLocation>
</comment>
<dbReference type="Proteomes" id="UP000272025">
    <property type="component" value="Unassembled WGS sequence"/>
</dbReference>
<evidence type="ECO:0000259" key="8">
    <source>
        <dbReference type="Pfam" id="PF20684"/>
    </source>
</evidence>
<keyword evidence="3 7" id="KW-1133">Transmembrane helix</keyword>
<sequence>MAQAIEAAVRVIARAAQAQAEEGPLAGPGAPGGPAAPPVFTDDYEYPYSPLQHVGFFILFFFPALALIAVSLRIYTRIKTKQPGWDDFFIVLAMLDSLAETGASYVAMRKAFLGVHVWDIPPQADPREGQKWNFIIQILYNPILALVKTSILLFLLRLGGQQRRVRWAIHLLNAFNLSLMVAIFVTVIFQCTPVSFFWEQFGPGADPNGKCINMGAFYVSTSALNVLTDLLVLALPFWIFLGLKMPKRVKIALLGVFALGGVVTIISILRLVWMIDVSFYPMGPDPTYDIRFTYSAVETNLAIIAASAPALRGLFVKWFPRIFSSLKSTRQPGYGYQGGTGDKKQSRGHNTGTLGSHLQTNGDSSFQMKNMKSGVRSTMGGSSPTTSEEEIMRYNGIMRTTDVDVVFDDKSSAKGEDGRGKVSADDHELGPRVYSAADRSRGSL</sequence>
<keyword evidence="4 7" id="KW-0472">Membrane</keyword>
<dbReference type="InterPro" id="IPR049326">
    <property type="entry name" value="Rhodopsin_dom_fungi"/>
</dbReference>
<keyword evidence="10" id="KW-1185">Reference proteome</keyword>
<organism evidence="9 10">
    <name type="scientific">Sodiomyces alkalinus (strain CBS 110278 / VKM F-3762 / F11)</name>
    <name type="common">Alkaliphilic filamentous fungus</name>
    <dbReference type="NCBI Taxonomy" id="1314773"/>
    <lineage>
        <taxon>Eukaryota</taxon>
        <taxon>Fungi</taxon>
        <taxon>Dikarya</taxon>
        <taxon>Ascomycota</taxon>
        <taxon>Pezizomycotina</taxon>
        <taxon>Sordariomycetes</taxon>
        <taxon>Hypocreomycetidae</taxon>
        <taxon>Glomerellales</taxon>
        <taxon>Plectosphaerellaceae</taxon>
        <taxon>Sodiomyces</taxon>
    </lineage>
</organism>
<evidence type="ECO:0000256" key="6">
    <source>
        <dbReference type="SAM" id="MobiDB-lite"/>
    </source>
</evidence>
<dbReference type="InterPro" id="IPR052337">
    <property type="entry name" value="SAT4-like"/>
</dbReference>
<evidence type="ECO:0000313" key="10">
    <source>
        <dbReference type="Proteomes" id="UP000272025"/>
    </source>
</evidence>